<reference evidence="2 3" key="1">
    <citation type="submission" date="2019-05" db="EMBL/GenBank/DDBJ databases">
        <authorList>
            <person name="Qu J.-H."/>
        </authorList>
    </citation>
    <scope>NUCLEOTIDE SEQUENCE [LARGE SCALE GENOMIC DNA]</scope>
    <source>
        <strain evidence="2 3">NS28</strain>
    </source>
</reference>
<organism evidence="2 3">
    <name type="scientific">Dyadobacter flavalbus</name>
    <dbReference type="NCBI Taxonomy" id="2579942"/>
    <lineage>
        <taxon>Bacteria</taxon>
        <taxon>Pseudomonadati</taxon>
        <taxon>Bacteroidota</taxon>
        <taxon>Cytophagia</taxon>
        <taxon>Cytophagales</taxon>
        <taxon>Spirosomataceae</taxon>
        <taxon>Dyadobacter</taxon>
    </lineage>
</organism>
<dbReference type="AlphaFoldDB" id="A0A5M8Q9P3"/>
<keyword evidence="3" id="KW-1185">Reference proteome</keyword>
<dbReference type="RefSeq" id="WP_139014370.1">
    <property type="nucleotide sequence ID" value="NZ_VBSN01000071.1"/>
</dbReference>
<evidence type="ECO:0000256" key="1">
    <source>
        <dbReference type="SAM" id="SignalP"/>
    </source>
</evidence>
<dbReference type="Proteomes" id="UP000323994">
    <property type="component" value="Unassembled WGS sequence"/>
</dbReference>
<sequence length="460" mass="49390">MKKISKYLLASFLLFSINACNDDEPPLPDNFAGFEAKDQGFDNSKTETEVRVTLSRAETAPVAVKVNLIPSKLTYGTDFTTDPAATGNSLDLSIPAGATSVSFKVKKVVTSLNGDENILFKIATVAAPAVAGANNELKLSFSAITSTGSTATLNGKVGDVTYANSVYFDLSGNSQTGVDRKSWNLGFYSGPDFRVILNPACQSTAIATSKTDFSAVTLADSAGVKLNHDPSDTASVHIVDDWTGNITKTVIAAVSATDAENKVYLYSYEGNKSADKWFKVKISRNGEGYKVQYARLGSTAIKTLDVAKNADFNFAFASLETDKVVPVEPRTRSWDFSWSYSTYNSGLNTPYWVQDYVGINHLGGVEAAQVMTATVSYADFKESSIAATTFLKTGDVIGTKWRATAAPGSTTPAGVKTDRFYVIKDAAGNVYKLRFISYTSTDGGERGKPKLEYELVKKGA</sequence>
<dbReference type="EMBL" id="VBSN01000071">
    <property type="protein sequence ID" value="KAA6432639.1"/>
    <property type="molecule type" value="Genomic_DNA"/>
</dbReference>
<comment type="caution">
    <text evidence="2">The sequence shown here is derived from an EMBL/GenBank/DDBJ whole genome shotgun (WGS) entry which is preliminary data.</text>
</comment>
<dbReference type="OrthoDB" id="1091850at2"/>
<proteinExistence type="predicted"/>
<dbReference type="CDD" id="cd12105">
    <property type="entry name" value="HmuY"/>
    <property type="match status" value="1"/>
</dbReference>
<keyword evidence="1" id="KW-0732">Signal</keyword>
<evidence type="ECO:0000313" key="3">
    <source>
        <dbReference type="Proteomes" id="UP000323994"/>
    </source>
</evidence>
<feature type="signal peptide" evidence="1">
    <location>
        <begin position="1"/>
        <end position="21"/>
    </location>
</feature>
<evidence type="ECO:0000313" key="2">
    <source>
        <dbReference type="EMBL" id="KAA6432639.1"/>
    </source>
</evidence>
<accession>A0A5M8Q9P3</accession>
<dbReference type="Pfam" id="PF14064">
    <property type="entry name" value="HmuY"/>
    <property type="match status" value="1"/>
</dbReference>
<feature type="chain" id="PRO_5024453660" description="HmuY family protein" evidence="1">
    <location>
        <begin position="22"/>
        <end position="460"/>
    </location>
</feature>
<protein>
    <recommendedName>
        <fullName evidence="4">HmuY family protein</fullName>
    </recommendedName>
</protein>
<name>A0A5M8Q9P3_9BACT</name>
<evidence type="ECO:0008006" key="4">
    <source>
        <dbReference type="Google" id="ProtNLM"/>
    </source>
</evidence>
<dbReference type="InterPro" id="IPR025921">
    <property type="entry name" value="HmuY"/>
</dbReference>
<gene>
    <name evidence="2" type="ORF">FEM33_23230</name>
</gene>